<dbReference type="Pfam" id="PF06267">
    <property type="entry name" value="DUF1028"/>
    <property type="match status" value="1"/>
</dbReference>
<organism evidence="2 3">
    <name type="scientific">Euzebya pacifica</name>
    <dbReference type="NCBI Taxonomy" id="1608957"/>
    <lineage>
        <taxon>Bacteria</taxon>
        <taxon>Bacillati</taxon>
        <taxon>Actinomycetota</taxon>
        <taxon>Nitriliruptoria</taxon>
        <taxon>Euzebyales</taxon>
    </lineage>
</organism>
<evidence type="ECO:0000313" key="3">
    <source>
        <dbReference type="Proteomes" id="UP000264006"/>
    </source>
</evidence>
<dbReference type="OrthoDB" id="9790012at2"/>
<dbReference type="Proteomes" id="UP000264006">
    <property type="component" value="Chromosome"/>
</dbReference>
<evidence type="ECO:0000259" key="1">
    <source>
        <dbReference type="Pfam" id="PF08823"/>
    </source>
</evidence>
<dbReference type="PANTHER" id="PTHR39328:SF1">
    <property type="entry name" value="BLL2871 PROTEIN"/>
    <property type="match status" value="1"/>
</dbReference>
<dbReference type="Gene3D" id="3.60.20.10">
    <property type="entry name" value="Glutamine Phosphoribosylpyrophosphate, subunit 1, domain 1"/>
    <property type="match status" value="1"/>
</dbReference>
<protein>
    <recommendedName>
        <fullName evidence="1">Putative peptidoglycan binding domain-containing protein</fullName>
    </recommendedName>
</protein>
<dbReference type="InterPro" id="IPR010430">
    <property type="entry name" value="DUF1028"/>
</dbReference>
<evidence type="ECO:0000313" key="2">
    <source>
        <dbReference type="EMBL" id="AXV05751.1"/>
    </source>
</evidence>
<dbReference type="InterPro" id="IPR029055">
    <property type="entry name" value="Ntn_hydrolases_N"/>
</dbReference>
<gene>
    <name evidence="2" type="ORF">DVS28_a1050</name>
</gene>
<dbReference type="InterPro" id="IPR014927">
    <property type="entry name" value="PG-bd_2"/>
</dbReference>
<dbReference type="KEGG" id="euz:DVS28_a1050"/>
<reference evidence="2 3" key="1">
    <citation type="submission" date="2018-09" db="EMBL/GenBank/DDBJ databases">
        <title>Complete genome sequence of Euzebya sp. DY32-46 isolated from seawater of Pacific Ocean.</title>
        <authorList>
            <person name="Xu L."/>
            <person name="Wu Y.-H."/>
            <person name="Xu X.-W."/>
        </authorList>
    </citation>
    <scope>NUCLEOTIDE SEQUENCE [LARGE SCALE GENOMIC DNA]</scope>
    <source>
        <strain evidence="2 3">DY32-46</strain>
    </source>
</reference>
<proteinExistence type="predicted"/>
<keyword evidence="3" id="KW-1185">Reference proteome</keyword>
<dbReference type="EMBL" id="CP031165">
    <property type="protein sequence ID" value="AXV05751.1"/>
    <property type="molecule type" value="Genomic_DNA"/>
</dbReference>
<dbReference type="RefSeq" id="WP_114590513.1">
    <property type="nucleotide sequence ID" value="NZ_CP031165.1"/>
</dbReference>
<accession>A0A346XU54</accession>
<dbReference type="Pfam" id="PF08823">
    <property type="entry name" value="PG_binding_2"/>
    <property type="match status" value="1"/>
</dbReference>
<sequence length="289" mass="30519">MSTSRRPSLHLSTFSIVGADPEAGDVGVAVQSKFLAVGAIVPWARGGVGAAAVQAFPDVTVGPRALDLLATGADPDDVLDELVRADPMAAQRQTGLVAADGRSASHTGAGCFDHKGSVTGPGYAVQGNVLAGPEVLSAMETAFLDHRGPLAHRLLAGLQAGQDAGGEKRGMESAALVVARPGGGYGGNHDRLVDLRVDHHDDPITRLAELLEVRDFYFDRTPPSAWFPLAGEVREEVSSLLRQGGWLEEGTDLSTALMDFMGWENLEERWADDDHVDPVVLGHLRNVHG</sequence>
<dbReference type="SUPFAM" id="SSF56235">
    <property type="entry name" value="N-terminal nucleophile aminohydrolases (Ntn hydrolases)"/>
    <property type="match status" value="1"/>
</dbReference>
<name>A0A346XU54_9ACTN</name>
<dbReference type="AlphaFoldDB" id="A0A346XU54"/>
<dbReference type="PANTHER" id="PTHR39328">
    <property type="entry name" value="BLL2871 PROTEIN"/>
    <property type="match status" value="1"/>
</dbReference>
<feature type="domain" description="Putative peptidoglycan binding" evidence="1">
    <location>
        <begin position="222"/>
        <end position="282"/>
    </location>
</feature>